<protein>
    <recommendedName>
        <fullName evidence="4">Integrase</fullName>
    </recommendedName>
</protein>
<name>A0ABM8SQ03_9BURK</name>
<dbReference type="EMBL" id="CAJNBH010000023">
    <property type="protein sequence ID" value="CAE6824712.1"/>
    <property type="molecule type" value="Genomic_DNA"/>
</dbReference>
<evidence type="ECO:0000256" key="1">
    <source>
        <dbReference type="SAM" id="MobiDB-lite"/>
    </source>
</evidence>
<dbReference type="Proteomes" id="UP000673821">
    <property type="component" value="Unassembled WGS sequence"/>
</dbReference>
<keyword evidence="3" id="KW-1185">Reference proteome</keyword>
<comment type="caution">
    <text evidence="2">The sequence shown here is derived from an EMBL/GenBank/DDBJ whole genome shotgun (WGS) entry which is preliminary data.</text>
</comment>
<reference evidence="2 3" key="1">
    <citation type="submission" date="2021-02" db="EMBL/GenBank/DDBJ databases">
        <authorList>
            <person name="Vanwijnsberghe S."/>
        </authorList>
    </citation>
    <scope>NUCLEOTIDE SEQUENCE [LARGE SCALE GENOMIC DNA]</scope>
    <source>
        <strain evidence="2 3">R-69776</strain>
    </source>
</reference>
<organism evidence="2 3">
    <name type="scientific">Paraburkholderia nemoris</name>
    <dbReference type="NCBI Taxonomy" id="2793076"/>
    <lineage>
        <taxon>Bacteria</taxon>
        <taxon>Pseudomonadati</taxon>
        <taxon>Pseudomonadota</taxon>
        <taxon>Betaproteobacteria</taxon>
        <taxon>Burkholderiales</taxon>
        <taxon>Burkholderiaceae</taxon>
        <taxon>Paraburkholderia</taxon>
    </lineage>
</organism>
<proteinExistence type="predicted"/>
<accession>A0ABM8SQ03</accession>
<evidence type="ECO:0000313" key="2">
    <source>
        <dbReference type="EMBL" id="CAE6824712.1"/>
    </source>
</evidence>
<sequence>MAPPSRKAISDDILKRSRSHGQTNFTPIRLFPHRRLPVSRHAMLTMEDYLTREISRAHDEDLRHDRGSQVQVRTIKKHT</sequence>
<gene>
    <name evidence="2" type="ORF">R69776_06325</name>
</gene>
<evidence type="ECO:0008006" key="4">
    <source>
        <dbReference type="Google" id="ProtNLM"/>
    </source>
</evidence>
<evidence type="ECO:0000313" key="3">
    <source>
        <dbReference type="Proteomes" id="UP000673821"/>
    </source>
</evidence>
<feature type="region of interest" description="Disordered" evidence="1">
    <location>
        <begin position="1"/>
        <end position="25"/>
    </location>
</feature>